<feature type="compositionally biased region" description="Basic and acidic residues" evidence="1">
    <location>
        <begin position="711"/>
        <end position="722"/>
    </location>
</feature>
<dbReference type="EMBL" id="JBJKFK010000863">
    <property type="protein sequence ID" value="KAL3314946.1"/>
    <property type="molecule type" value="Genomic_DNA"/>
</dbReference>
<feature type="compositionally biased region" description="Basic and acidic residues" evidence="1">
    <location>
        <begin position="640"/>
        <end position="659"/>
    </location>
</feature>
<feature type="compositionally biased region" description="Basic and acidic residues" evidence="1">
    <location>
        <begin position="278"/>
        <end position="343"/>
    </location>
</feature>
<feature type="non-terminal residue" evidence="2">
    <location>
        <position position="1141"/>
    </location>
</feature>
<feature type="compositionally biased region" description="Basic and acidic residues" evidence="1">
    <location>
        <begin position="124"/>
        <end position="153"/>
    </location>
</feature>
<feature type="region of interest" description="Disordered" evidence="1">
    <location>
        <begin position="711"/>
        <end position="1062"/>
    </location>
</feature>
<evidence type="ECO:0000313" key="2">
    <source>
        <dbReference type="EMBL" id="KAL3314946.1"/>
    </source>
</evidence>
<feature type="compositionally biased region" description="Basic and acidic residues" evidence="1">
    <location>
        <begin position="100"/>
        <end position="112"/>
    </location>
</feature>
<feature type="compositionally biased region" description="Basic and acidic residues" evidence="1">
    <location>
        <begin position="924"/>
        <end position="933"/>
    </location>
</feature>
<dbReference type="Proteomes" id="UP001626550">
    <property type="component" value="Unassembled WGS sequence"/>
</dbReference>
<name>A0ABD2Q9L4_9PLAT</name>
<evidence type="ECO:0000256" key="1">
    <source>
        <dbReference type="SAM" id="MobiDB-lite"/>
    </source>
</evidence>
<dbReference type="AlphaFoldDB" id="A0ABD2Q9L4"/>
<feature type="compositionally biased region" description="Basic and acidic residues" evidence="1">
    <location>
        <begin position="771"/>
        <end position="786"/>
    </location>
</feature>
<evidence type="ECO:0000313" key="3">
    <source>
        <dbReference type="Proteomes" id="UP001626550"/>
    </source>
</evidence>
<feature type="compositionally biased region" description="Basic and acidic residues" evidence="1">
    <location>
        <begin position="898"/>
        <end position="912"/>
    </location>
</feature>
<feature type="compositionally biased region" description="Polar residues" evidence="1">
    <location>
        <begin position="976"/>
        <end position="986"/>
    </location>
</feature>
<feature type="region of interest" description="Disordered" evidence="1">
    <location>
        <begin position="87"/>
        <end position="161"/>
    </location>
</feature>
<feature type="region of interest" description="Disordered" evidence="1">
    <location>
        <begin position="1"/>
        <end position="30"/>
    </location>
</feature>
<feature type="compositionally biased region" description="Basic and acidic residues" evidence="1">
    <location>
        <begin position="508"/>
        <end position="525"/>
    </location>
</feature>
<feature type="region of interest" description="Disordered" evidence="1">
    <location>
        <begin position="182"/>
        <end position="352"/>
    </location>
</feature>
<keyword evidence="3" id="KW-1185">Reference proteome</keyword>
<feature type="compositionally biased region" description="Basic and acidic residues" evidence="1">
    <location>
        <begin position="593"/>
        <end position="621"/>
    </location>
</feature>
<accession>A0ABD2Q9L4</accession>
<feature type="compositionally biased region" description="Basic and acidic residues" evidence="1">
    <location>
        <begin position="192"/>
        <end position="208"/>
    </location>
</feature>
<sequence length="1141" mass="128639">MKLPKSHEPATTPYKLLRRDPSIYTRDNLSKPKRLNKKEFIPDDRLSERRENWKEVHPIEDIADEERGTASVKKGTAFPFQDELNMTKSHKPKTTPIKLLQEKTSKDNRDNISESIRLSQDGLLPERMKQPRKNELGPSANKEETGEPSKETLEYAPKIKTTSKEHTIGDFLFEDIINDASDRQSAIPEDEGMFHSIKDGADKKEGTPSKKKGATFPLHAGMKVAESHQPSTTPEKLLREQPSRDDRDATYTPKRPSEHKLLRDGLKQPENSKLVSSADKEERVPFMETLKDAPRRERQSERNASRDSLRGNEIDDASDRQIARPGDVEKFNSVKDEADEIRRIPSVNKGTASPLNDELVVAEVQKPSISPEKLLLTQPSMENQVDIAKPEHLSEESLLRDVLEQPQEDKLGPIVKRQEVGELSIETLEDAPKRKTPIEGKNSIDILLGNGFGAANGRQNARPRVEANNKSETPSDAAFPLHDELNVAKSYKPSTTHDKLLRRQPSIDNRDNMLEPERLSKKDLRPGGLKHPQKKKLGTSADREERVEPHTGVSGYALKRQTPSKAKTPLRAGMGAASDRQTARLGHAKKVRSIKDKEDEKREISSKEKGAAFPLHDEVKMARSHKPNMTSEKLSLRQPSMDKRNDTSKIKSLSMKDLRPGGLKHPQKKKLGTSADREEVSGYAPKRKMPGYGVDATSDRQFARLGVKEMVHPIKGTADKKPKTASLYDELKVDKSRELSHTPEELLQDDTSKPKRLGENELRLGGNKRPQKIEHDREERAEHFMETSENAPKSKRPRKGETSKDSRFGNGMDPTDDRQIARPGYVEKSHTVKDGADEIRRTPSKMRGAASPLHDELRLLRPHEPSISPGKKPSIDDRDSSSTDREEIGDPSMVTLDNEIKMKRRSADETSKDSLLGNGIDTARPGHVEKIYPAEDEANDTLFPLHDQQKMPRSYKASTTPDKFLLRPPRMENRADTSQPKRQINNDLVPDFGPGDAKEESEESSEETSANVSRRKRPSRGETSRDSLFETKVDLVRDGVDEKGKTPSEKKGAASPLQDGISVARLHKPSRILEKLPLGQPIIDNRDDTAILERLSEKYFIPDVMREPRKNKLGTSDYEEDRRKTSIETPENGPKRKRKIE</sequence>
<feature type="compositionally biased region" description="Basic and acidic residues" evidence="1">
    <location>
        <begin position="815"/>
        <end position="841"/>
    </location>
</feature>
<reference evidence="2 3" key="1">
    <citation type="submission" date="2024-11" db="EMBL/GenBank/DDBJ databases">
        <title>Adaptive evolution of stress response genes in parasites aligns with host niche diversity.</title>
        <authorList>
            <person name="Hahn C."/>
            <person name="Resl P."/>
        </authorList>
    </citation>
    <scope>NUCLEOTIDE SEQUENCE [LARGE SCALE GENOMIC DNA]</scope>
    <source>
        <strain evidence="2">EGGRZ-B1_66</strain>
        <tissue evidence="2">Body</tissue>
    </source>
</reference>
<proteinExistence type="predicted"/>
<feature type="region of interest" description="Disordered" evidence="1">
    <location>
        <begin position="453"/>
        <end position="695"/>
    </location>
</feature>
<feature type="compositionally biased region" description="Basic and acidic residues" evidence="1">
    <location>
        <begin position="1019"/>
        <end position="1052"/>
    </location>
</feature>
<feature type="region of interest" description="Disordered" evidence="1">
    <location>
        <begin position="1106"/>
        <end position="1141"/>
    </location>
</feature>
<feature type="compositionally biased region" description="Basic and acidic residues" evidence="1">
    <location>
        <begin position="236"/>
        <end position="267"/>
    </location>
</feature>
<gene>
    <name evidence="2" type="ORF">Ciccas_006416</name>
</gene>
<comment type="caution">
    <text evidence="2">The sequence shown here is derived from an EMBL/GenBank/DDBJ whole genome shotgun (WGS) entry which is preliminary data.</text>
</comment>
<feature type="compositionally biased region" description="Basic and acidic residues" evidence="1">
    <location>
        <begin position="729"/>
        <end position="762"/>
    </location>
</feature>
<organism evidence="2 3">
    <name type="scientific">Cichlidogyrus casuarinus</name>
    <dbReference type="NCBI Taxonomy" id="1844966"/>
    <lineage>
        <taxon>Eukaryota</taxon>
        <taxon>Metazoa</taxon>
        <taxon>Spiralia</taxon>
        <taxon>Lophotrochozoa</taxon>
        <taxon>Platyhelminthes</taxon>
        <taxon>Monogenea</taxon>
        <taxon>Monopisthocotylea</taxon>
        <taxon>Dactylogyridea</taxon>
        <taxon>Ancyrocephalidae</taxon>
        <taxon>Cichlidogyrus</taxon>
    </lineage>
</organism>
<feature type="compositionally biased region" description="Basic and acidic residues" evidence="1">
    <location>
        <begin position="853"/>
        <end position="864"/>
    </location>
</feature>
<feature type="compositionally biased region" description="Basic and acidic residues" evidence="1">
    <location>
        <begin position="873"/>
        <end position="888"/>
    </location>
</feature>
<protein>
    <submittedName>
        <fullName evidence="2">Uncharacterized protein</fullName>
    </submittedName>
</protein>